<evidence type="ECO:0000313" key="2">
    <source>
        <dbReference type="EMBL" id="KAL2732877.1"/>
    </source>
</evidence>
<comment type="caution">
    <text evidence="2">The sequence shown here is derived from an EMBL/GenBank/DDBJ whole genome shotgun (WGS) entry which is preliminary data.</text>
</comment>
<feature type="region of interest" description="Disordered" evidence="1">
    <location>
        <begin position="27"/>
        <end position="48"/>
    </location>
</feature>
<accession>A0ABD2BJD0</accession>
<evidence type="ECO:0000256" key="1">
    <source>
        <dbReference type="SAM" id="MobiDB-lite"/>
    </source>
</evidence>
<keyword evidence="3" id="KW-1185">Reference proteome</keyword>
<gene>
    <name evidence="2" type="ORF">V1477_015118</name>
</gene>
<protein>
    <submittedName>
        <fullName evidence="2">Uncharacterized protein</fullName>
    </submittedName>
</protein>
<sequence>MDLCLNDPRKRSSDFVSGCFNSQARLHVTRTSPPTHPSPPSPSPTPSFSPLFLPLPLPLLLPLPLPPIPIQTHLCTTLTRNDERERISTILCASRKNALTSILLRDLRRNNNKVKAKEDEDEDEDEEEEVGWLVGW</sequence>
<feature type="region of interest" description="Disordered" evidence="1">
    <location>
        <begin position="115"/>
        <end position="136"/>
    </location>
</feature>
<dbReference type="AlphaFoldDB" id="A0ABD2BJD0"/>
<reference evidence="2 3" key="1">
    <citation type="journal article" date="2024" name="Ann. Entomol. Soc. Am.">
        <title>Genomic analyses of the southern and eastern yellowjacket wasps (Hymenoptera: Vespidae) reveal evolutionary signatures of social life.</title>
        <authorList>
            <person name="Catto M.A."/>
            <person name="Caine P.B."/>
            <person name="Orr S.E."/>
            <person name="Hunt B.G."/>
            <person name="Goodisman M.A.D."/>
        </authorList>
    </citation>
    <scope>NUCLEOTIDE SEQUENCE [LARGE SCALE GENOMIC DNA]</scope>
    <source>
        <strain evidence="2">232</strain>
        <tissue evidence="2">Head and thorax</tissue>
    </source>
</reference>
<dbReference type="EMBL" id="JAYRBN010000075">
    <property type="protein sequence ID" value="KAL2732877.1"/>
    <property type="molecule type" value="Genomic_DNA"/>
</dbReference>
<proteinExistence type="predicted"/>
<dbReference type="Proteomes" id="UP001607303">
    <property type="component" value="Unassembled WGS sequence"/>
</dbReference>
<evidence type="ECO:0000313" key="3">
    <source>
        <dbReference type="Proteomes" id="UP001607303"/>
    </source>
</evidence>
<organism evidence="2 3">
    <name type="scientific">Vespula maculifrons</name>
    <name type="common">Eastern yellow jacket</name>
    <name type="synonym">Wasp</name>
    <dbReference type="NCBI Taxonomy" id="7453"/>
    <lineage>
        <taxon>Eukaryota</taxon>
        <taxon>Metazoa</taxon>
        <taxon>Ecdysozoa</taxon>
        <taxon>Arthropoda</taxon>
        <taxon>Hexapoda</taxon>
        <taxon>Insecta</taxon>
        <taxon>Pterygota</taxon>
        <taxon>Neoptera</taxon>
        <taxon>Endopterygota</taxon>
        <taxon>Hymenoptera</taxon>
        <taxon>Apocrita</taxon>
        <taxon>Aculeata</taxon>
        <taxon>Vespoidea</taxon>
        <taxon>Vespidae</taxon>
        <taxon>Vespinae</taxon>
        <taxon>Vespula</taxon>
    </lineage>
</organism>
<feature type="compositionally biased region" description="Pro residues" evidence="1">
    <location>
        <begin position="34"/>
        <end position="48"/>
    </location>
</feature>
<name>A0ABD2BJD0_VESMC</name>
<feature type="compositionally biased region" description="Acidic residues" evidence="1">
    <location>
        <begin position="119"/>
        <end position="130"/>
    </location>
</feature>